<gene>
    <name evidence="1" type="ORF">A7J50_1370</name>
</gene>
<sequence length="163" mass="18872">MSEGKFTLPQEDFARCFINGWIVDGRDGGLIVGRRHLEGHILMFQPAGELGEFEQFGFVEGGEYLMSKDATELHFDRLLEINSDKSPCDMDIVYSADSQIINTRAEPHDKFLIVHRQFIINREATKRHFKELQELNLPNRHYRGRVLTDETIELITTPGFVQY</sequence>
<dbReference type="EMBL" id="CP015600">
    <property type="protein sequence ID" value="ANF84803.1"/>
    <property type="molecule type" value="Genomic_DNA"/>
</dbReference>
<protein>
    <submittedName>
        <fullName evidence="1">Uncharacterized protein</fullName>
    </submittedName>
</protein>
<dbReference type="KEGG" id="panr:A7J50_1370"/>
<dbReference type="RefSeq" id="WP_064451122.1">
    <property type="nucleotide sequence ID" value="NZ_CP015600.1"/>
</dbReference>
<dbReference type="Proteomes" id="UP000077829">
    <property type="component" value="Chromosome"/>
</dbReference>
<name>A0A172YWZ0_9PSED</name>
<accession>A0A172YWZ0</accession>
<dbReference type="STRING" id="219572.A7J50_1370"/>
<evidence type="ECO:0000313" key="2">
    <source>
        <dbReference type="Proteomes" id="UP000077829"/>
    </source>
</evidence>
<proteinExistence type="predicted"/>
<organism evidence="1 2">
    <name type="scientific">Pseudomonas antarctica</name>
    <dbReference type="NCBI Taxonomy" id="219572"/>
    <lineage>
        <taxon>Bacteria</taxon>
        <taxon>Pseudomonadati</taxon>
        <taxon>Pseudomonadota</taxon>
        <taxon>Gammaproteobacteria</taxon>
        <taxon>Pseudomonadales</taxon>
        <taxon>Pseudomonadaceae</taxon>
        <taxon>Pseudomonas</taxon>
    </lineage>
</organism>
<evidence type="ECO:0000313" key="1">
    <source>
        <dbReference type="EMBL" id="ANF84803.1"/>
    </source>
</evidence>
<dbReference type="AlphaFoldDB" id="A0A172YWZ0"/>
<reference evidence="1 2" key="1">
    <citation type="submission" date="2016-05" db="EMBL/GenBank/DDBJ databases">
        <title>Complete genome sequence of Pseudomonas antarctica PAMC 27494.</title>
        <authorList>
            <person name="Lee J."/>
        </authorList>
    </citation>
    <scope>NUCLEOTIDE SEQUENCE [LARGE SCALE GENOMIC DNA]</scope>
    <source>
        <strain evidence="1 2">PAMC 27494</strain>
    </source>
</reference>